<feature type="compositionally biased region" description="Basic and acidic residues" evidence="9">
    <location>
        <begin position="1186"/>
        <end position="1200"/>
    </location>
</feature>
<dbReference type="SUPFAM" id="SSF48065">
    <property type="entry name" value="DBL homology domain (DH-domain)"/>
    <property type="match status" value="1"/>
</dbReference>
<name>A0ABM3Y7F8_ERIEU</name>
<accession>A0ABM3Y7F8</accession>
<evidence type="ECO:0000259" key="12">
    <source>
        <dbReference type="PROSITE" id="PS50081"/>
    </source>
</evidence>
<feature type="compositionally biased region" description="Polar residues" evidence="9">
    <location>
        <begin position="323"/>
        <end position="334"/>
    </location>
</feature>
<evidence type="ECO:0000259" key="10">
    <source>
        <dbReference type="PROSITE" id="PS50003"/>
    </source>
</evidence>
<dbReference type="InterPro" id="IPR041020">
    <property type="entry name" value="PH_16"/>
</dbReference>
<keyword evidence="6" id="KW-0863">Zinc-finger</keyword>
<dbReference type="InterPro" id="IPR011993">
    <property type="entry name" value="PH-like_dom_sf"/>
</dbReference>
<protein>
    <submittedName>
        <fullName evidence="14">Rho guanine nucleotide exchange factor 28</fullName>
    </submittedName>
</protein>
<dbReference type="GeneID" id="103123119"/>
<keyword evidence="13" id="KW-1185">Reference proteome</keyword>
<evidence type="ECO:0000256" key="1">
    <source>
        <dbReference type="ARBA" id="ARBA00004496"/>
    </source>
</evidence>
<dbReference type="PROSITE" id="PS00479">
    <property type="entry name" value="ZF_DAG_PE_1"/>
    <property type="match status" value="1"/>
</dbReference>
<feature type="region of interest" description="Disordered" evidence="9">
    <location>
        <begin position="286"/>
        <end position="341"/>
    </location>
</feature>
<evidence type="ECO:0000256" key="6">
    <source>
        <dbReference type="ARBA" id="ARBA00022771"/>
    </source>
</evidence>
<dbReference type="SMART" id="SM00233">
    <property type="entry name" value="PH"/>
    <property type="match status" value="1"/>
</dbReference>
<dbReference type="InterPro" id="IPR000219">
    <property type="entry name" value="DH_dom"/>
</dbReference>
<dbReference type="PROSITE" id="PS50003">
    <property type="entry name" value="PH_DOMAIN"/>
    <property type="match status" value="1"/>
</dbReference>
<dbReference type="RefSeq" id="XP_060057000.1">
    <property type="nucleotide sequence ID" value="XM_060201017.1"/>
</dbReference>
<comment type="subcellular location">
    <subcellularLocation>
        <location evidence="1">Cytoplasm</location>
    </subcellularLocation>
</comment>
<dbReference type="InterPro" id="IPR002219">
    <property type="entry name" value="PKC_DAG/PE"/>
</dbReference>
<dbReference type="Pfam" id="PF00621">
    <property type="entry name" value="RhoGEF"/>
    <property type="match status" value="1"/>
</dbReference>
<evidence type="ECO:0000256" key="7">
    <source>
        <dbReference type="ARBA" id="ARBA00022833"/>
    </source>
</evidence>
<keyword evidence="4" id="KW-0344">Guanine-nucleotide releasing factor</keyword>
<feature type="region of interest" description="Disordered" evidence="9">
    <location>
        <begin position="715"/>
        <end position="777"/>
    </location>
</feature>
<dbReference type="SMART" id="SM00325">
    <property type="entry name" value="RhoGEF"/>
    <property type="match status" value="1"/>
</dbReference>
<evidence type="ECO:0000256" key="8">
    <source>
        <dbReference type="ARBA" id="ARBA00023054"/>
    </source>
</evidence>
<dbReference type="Proteomes" id="UP001652624">
    <property type="component" value="Chromosome 11"/>
</dbReference>
<keyword evidence="5" id="KW-0479">Metal-binding</keyword>
<dbReference type="InterPro" id="IPR046349">
    <property type="entry name" value="C1-like_sf"/>
</dbReference>
<feature type="region of interest" description="Disordered" evidence="9">
    <location>
        <begin position="401"/>
        <end position="525"/>
    </location>
</feature>
<evidence type="ECO:0000313" key="14">
    <source>
        <dbReference type="RefSeq" id="XP_060057000.1"/>
    </source>
</evidence>
<dbReference type="SUPFAM" id="SSF50729">
    <property type="entry name" value="PH domain-like"/>
    <property type="match status" value="1"/>
</dbReference>
<evidence type="ECO:0000259" key="11">
    <source>
        <dbReference type="PROSITE" id="PS50010"/>
    </source>
</evidence>
<keyword evidence="8" id="KW-0175">Coiled coil</keyword>
<dbReference type="PROSITE" id="PS50081">
    <property type="entry name" value="ZF_DAG_PE_2"/>
    <property type="match status" value="1"/>
</dbReference>
<keyword evidence="7" id="KW-0862">Zinc</keyword>
<dbReference type="SMART" id="SM00109">
    <property type="entry name" value="C1"/>
    <property type="match status" value="1"/>
</dbReference>
<sequence length="1313" mass="144771">MELSCSEVPLYGQTAVYAEFDQKVYLPKDAEFYFVYDGAQQRHVVMAQRVGDNVLQASLPGHGTQEAVTVTVCLCSEGYSPVTVGCGSVTYVDNTACRLARLLVTQAGRLTVGSHHSLLTPFALTAGDLPALDEALVLALTHLRLPPGWTVLGNPPPEVPLHRESLLHLTVRWGLVKLSQFLLGLPGGVQAWTLPNEEGATPLDLALHGGHAKLTEDIANLQARRSPGFSCVQLSEDAFLQYIHTSGTLTLTVNHTAKHLLEADIRLFRKYFWDRAVLTKAIKEHEAKPTESADTPSRATETEEEIKNSVSGRPPSEKEDVQRVSSLPTGLNEQADQDRLDSDHSFDVLKKPKQPSTFLAVGPLSDRLNGDDEVYANCMVTDQVGDLDTSHINIEGLAANASESPGSALGPQSCRQKLPTETGAGLYPPKETKAAAPDSGAQQPRASPSSRAPDLRLPFGLPGSDKEQSHVKKRSSSLDALDADTEGRGPSGWPHRHCASVSQSVSGTGLPSGRELDSWETSPEADLNISRTESLSLSSGLQFKESLLSGVRSRSYSCSSPKVSLGRSPLVRDFTLCSSSKEQRAYSLPEPPAEERIQEEEWDKSMLPAKSESEKYKVSRTFSFLMNRMTSPRSKSKTKTKDAKEKEKPSQHQFVPGTFSGALQCSVCDKTILGKESLQCSSCCASVHKGCKDAASPCTKKLQEKYNKNKAQSILGNPACRDAPPPPDAAAAMAAPAPAAPAAGSVVREPQSDASRRRRSRLPPAAPPQPAGSAPCTESPFRDAISVLTCDRVLALSLILCPYAVDSSLWSDLSGEAQELEAESWSLLVDASFCSEQERDVIRRQDVIFELMRTERHHLQTLLLMAEVFRRGMREELRLARGTVDAVFPGLDALLRLHAAFFRSLSARRRESGPGPRNFLVRRIGDVLLRQFSEENADNMKRVYGEFCSHHKEAISLFKELQQNKKFQNFIKLRNSHLLARRRGIPECILLVTQRITKYPVLVERILQCTREGTEEHKDLCRALGLIKDVIAAVDVRVSQYEKSQKWLEILSKIESKTFTKLKSGHVFRKQSLVSRDRKLLHEGLVYWKTAAGRFKDILALLLTDVLLFLQEKDQKYTFAAVDQKPSVISLQKLIAREVANEERGMFLISASSAGPEMYEIHTGSKEERDGWMEAIQQAVESCPEDEGRTSESDTEERRKAEARLARLQQCREILSHQDQQICSYLEEKLHIYAELGRLSGFVDVHLEPRLLITPDPGEPPQAASLLAAALREAESLQVAVKASQRGDSSEDGCGEAAWMALLSSPALLYRTW</sequence>
<dbReference type="CDD" id="cd00160">
    <property type="entry name" value="RhoGEF"/>
    <property type="match status" value="1"/>
</dbReference>
<feature type="domain" description="PH" evidence="10">
    <location>
        <begin position="1079"/>
        <end position="1181"/>
    </location>
</feature>
<dbReference type="PANTHER" id="PTHR13944">
    <property type="entry name" value="AGAP007712-PA"/>
    <property type="match status" value="1"/>
</dbReference>
<dbReference type="InterPro" id="IPR001849">
    <property type="entry name" value="PH_domain"/>
</dbReference>
<evidence type="ECO:0000256" key="2">
    <source>
        <dbReference type="ARBA" id="ARBA00022490"/>
    </source>
</evidence>
<evidence type="ECO:0000256" key="3">
    <source>
        <dbReference type="ARBA" id="ARBA00022553"/>
    </source>
</evidence>
<feature type="compositionally biased region" description="Polar residues" evidence="9">
    <location>
        <begin position="440"/>
        <end position="450"/>
    </location>
</feature>
<feature type="domain" description="DH" evidence="11">
    <location>
        <begin position="843"/>
        <end position="1037"/>
    </location>
</feature>
<evidence type="ECO:0000313" key="13">
    <source>
        <dbReference type="Proteomes" id="UP001652624"/>
    </source>
</evidence>
<dbReference type="Gene3D" id="2.30.29.30">
    <property type="entry name" value="Pleckstrin-homology domain (PH domain)/Phosphotyrosine-binding domain (PTB)"/>
    <property type="match status" value="1"/>
</dbReference>
<dbReference type="InterPro" id="IPR035899">
    <property type="entry name" value="DBL_dom_sf"/>
</dbReference>
<keyword evidence="2" id="KW-0963">Cytoplasm</keyword>
<reference evidence="14" key="1">
    <citation type="submission" date="2025-08" db="UniProtKB">
        <authorList>
            <consortium name="RefSeq"/>
        </authorList>
    </citation>
    <scope>IDENTIFICATION</scope>
</reference>
<dbReference type="Pfam" id="PF00130">
    <property type="entry name" value="C1_1"/>
    <property type="match status" value="1"/>
</dbReference>
<organism evidence="13 14">
    <name type="scientific">Erinaceus europaeus</name>
    <name type="common">Western European hedgehog</name>
    <dbReference type="NCBI Taxonomy" id="9365"/>
    <lineage>
        <taxon>Eukaryota</taxon>
        <taxon>Metazoa</taxon>
        <taxon>Chordata</taxon>
        <taxon>Craniata</taxon>
        <taxon>Vertebrata</taxon>
        <taxon>Euteleostomi</taxon>
        <taxon>Mammalia</taxon>
        <taxon>Eutheria</taxon>
        <taxon>Laurasiatheria</taxon>
        <taxon>Eulipotyphla</taxon>
        <taxon>Erinaceidae</taxon>
        <taxon>Erinaceinae</taxon>
        <taxon>Erinaceus</taxon>
    </lineage>
</organism>
<keyword evidence="3" id="KW-0597">Phosphoprotein</keyword>
<feature type="region of interest" description="Disordered" evidence="9">
    <location>
        <begin position="1180"/>
        <end position="1200"/>
    </location>
</feature>
<dbReference type="SUPFAM" id="SSF57889">
    <property type="entry name" value="Cysteine-rich domain"/>
    <property type="match status" value="1"/>
</dbReference>
<dbReference type="Gene3D" id="1.20.900.10">
    <property type="entry name" value="Dbl homology (DH) domain"/>
    <property type="match status" value="1"/>
</dbReference>
<gene>
    <name evidence="14" type="primary">ARHGEF28</name>
</gene>
<feature type="compositionally biased region" description="Basic and acidic residues" evidence="9">
    <location>
        <begin position="639"/>
        <end position="650"/>
    </location>
</feature>
<dbReference type="InterPro" id="IPR051632">
    <property type="entry name" value="Rho_GEF"/>
</dbReference>
<feature type="compositionally biased region" description="Low complexity" evidence="9">
    <location>
        <begin position="729"/>
        <end position="743"/>
    </location>
</feature>
<feature type="compositionally biased region" description="Polar residues" evidence="9">
    <location>
        <begin position="500"/>
        <end position="509"/>
    </location>
</feature>
<evidence type="ECO:0000256" key="9">
    <source>
        <dbReference type="SAM" id="MobiDB-lite"/>
    </source>
</evidence>
<proteinExistence type="predicted"/>
<dbReference type="PANTHER" id="PTHR13944:SF22">
    <property type="entry name" value="RHO GUANINE NUCLEOTIDE EXCHANGE FACTOR 28"/>
    <property type="match status" value="1"/>
</dbReference>
<evidence type="ECO:0000256" key="5">
    <source>
        <dbReference type="ARBA" id="ARBA00022723"/>
    </source>
</evidence>
<feature type="domain" description="Phorbol-ester/DAG-type" evidence="12">
    <location>
        <begin position="651"/>
        <end position="698"/>
    </location>
</feature>
<dbReference type="Gene3D" id="3.30.60.20">
    <property type="match status" value="1"/>
</dbReference>
<dbReference type="Pfam" id="PF17838">
    <property type="entry name" value="PH_16"/>
    <property type="match status" value="1"/>
</dbReference>
<evidence type="ECO:0000256" key="4">
    <source>
        <dbReference type="ARBA" id="ARBA00022658"/>
    </source>
</evidence>
<feature type="region of interest" description="Disordered" evidence="9">
    <location>
        <begin position="629"/>
        <end position="655"/>
    </location>
</feature>
<dbReference type="PROSITE" id="PS50010">
    <property type="entry name" value="DH_2"/>
    <property type="match status" value="1"/>
</dbReference>